<name>A0ABN7SQJ3_OIKDI</name>
<reference evidence="1 2" key="1">
    <citation type="submission" date="2021-04" db="EMBL/GenBank/DDBJ databases">
        <authorList>
            <person name="Bliznina A."/>
        </authorList>
    </citation>
    <scope>NUCLEOTIDE SEQUENCE [LARGE SCALE GENOMIC DNA]</scope>
</reference>
<dbReference type="SUPFAM" id="SSF117281">
    <property type="entry name" value="Kelch motif"/>
    <property type="match status" value="1"/>
</dbReference>
<gene>
    <name evidence="1" type="ORF">OKIOD_LOCUS9643</name>
</gene>
<dbReference type="Gene3D" id="2.120.10.80">
    <property type="entry name" value="Kelch-type beta propeller"/>
    <property type="match status" value="1"/>
</dbReference>
<evidence type="ECO:0000313" key="1">
    <source>
        <dbReference type="EMBL" id="CAG5103666.1"/>
    </source>
</evidence>
<dbReference type="InterPro" id="IPR015915">
    <property type="entry name" value="Kelch-typ_b-propeller"/>
</dbReference>
<organism evidence="1 2">
    <name type="scientific">Oikopleura dioica</name>
    <name type="common">Tunicate</name>
    <dbReference type="NCBI Taxonomy" id="34765"/>
    <lineage>
        <taxon>Eukaryota</taxon>
        <taxon>Metazoa</taxon>
        <taxon>Chordata</taxon>
        <taxon>Tunicata</taxon>
        <taxon>Appendicularia</taxon>
        <taxon>Copelata</taxon>
        <taxon>Oikopleuridae</taxon>
        <taxon>Oikopleura</taxon>
    </lineage>
</organism>
<proteinExistence type="predicted"/>
<protein>
    <submittedName>
        <fullName evidence="1">Oidioi.mRNA.OKI2018_I69.chr1.g878.t1.cds</fullName>
    </submittedName>
</protein>
<keyword evidence="2" id="KW-1185">Reference proteome</keyword>
<accession>A0ABN7SQJ3</accession>
<evidence type="ECO:0000313" key="2">
    <source>
        <dbReference type="Proteomes" id="UP001158576"/>
    </source>
</evidence>
<dbReference type="EMBL" id="OU015566">
    <property type="protein sequence ID" value="CAG5103666.1"/>
    <property type="molecule type" value="Genomic_DNA"/>
</dbReference>
<sequence length="442" mass="48995">MRKLLILFCHLAIAFRPKQVNETCPDADLGEICDGHCFSTFLSCKDDCESGSCERECLFDYTDCYSNCPCYQNCENGCVECMNPICSCVSPEKDNAFYQHCIDESQKNFGKCVKACVAQEICYDACYSDFIVSSRKCPCNAGCELGCPCESGYDCQPFIMALCQSSEPPKIDFGYVISADGNFKENRFYTSQQGSFIERSGHAVLNGEMFIFGGLQNPKKIGKIDECNFVDTGMKLINDFLSNSGALVTVHEIHDETILCRGEIECEGFDGVSSKPIASTKEKHFFSCMALYDSQPIIIAGIASSSVEALAVTGWQTETKHPSGTIRGTTCVSLDHGVLVIGGYVDSHQTKAYSYTDSKWSMIGEMKQKFYGGSMILFDDFFLVFAGIGGGSFAVERAEWNGEKITSSEVLFHHENGCYRPIVFETYPDHCENFCSDDFCYV</sequence>
<dbReference type="Proteomes" id="UP001158576">
    <property type="component" value="Chromosome 1"/>
</dbReference>